<accession>A0AAV3X3J6</accession>
<reference evidence="2" key="1">
    <citation type="submission" date="2019-10" db="EMBL/GenBank/DDBJ databases">
        <title>Draft genome sequece of Microseira wollei NIES-4236.</title>
        <authorList>
            <person name="Yamaguchi H."/>
            <person name="Suzuki S."/>
            <person name="Kawachi M."/>
        </authorList>
    </citation>
    <scope>NUCLEOTIDE SEQUENCE</scope>
    <source>
        <strain evidence="2">NIES-4236</strain>
    </source>
</reference>
<proteinExistence type="predicted"/>
<dbReference type="EMBL" id="BLAY01000027">
    <property type="protein sequence ID" value="GET37382.1"/>
    <property type="molecule type" value="Genomic_DNA"/>
</dbReference>
<name>A0AAV3X3J6_9CYAN</name>
<evidence type="ECO:0000313" key="2">
    <source>
        <dbReference type="EMBL" id="GET37382.1"/>
    </source>
</evidence>
<protein>
    <recommendedName>
        <fullName evidence="1">Nif11 domain-containing protein</fullName>
    </recommendedName>
</protein>
<dbReference type="InterPro" id="IPR022516">
    <property type="entry name" value="CHP03798_Ocin"/>
</dbReference>
<organism evidence="2 3">
    <name type="scientific">Microseira wollei NIES-4236</name>
    <dbReference type="NCBI Taxonomy" id="2530354"/>
    <lineage>
        <taxon>Bacteria</taxon>
        <taxon>Bacillati</taxon>
        <taxon>Cyanobacteriota</taxon>
        <taxon>Cyanophyceae</taxon>
        <taxon>Oscillatoriophycideae</taxon>
        <taxon>Aerosakkonematales</taxon>
        <taxon>Aerosakkonemataceae</taxon>
        <taxon>Microseira</taxon>
    </lineage>
</organism>
<dbReference type="Proteomes" id="UP001050975">
    <property type="component" value="Unassembled WGS sequence"/>
</dbReference>
<evidence type="ECO:0000313" key="3">
    <source>
        <dbReference type="Proteomes" id="UP001050975"/>
    </source>
</evidence>
<sequence>MSVNLLERLKEFLVRLVKDQAFRTQLDNSTVEERQQVLKEAGYVFSKEEFETAALHVIESKEQGEFSDLNEEELAAVLGGFVGGKYPIIQPMYGVIVWPPKDWWPQPLYGVIVSSDQSLTQVASYLSGSG</sequence>
<dbReference type="RefSeq" id="WP_226578753.1">
    <property type="nucleotide sequence ID" value="NZ_BLAY01000027.1"/>
</dbReference>
<feature type="domain" description="Nif11" evidence="1">
    <location>
        <begin position="7"/>
        <end position="50"/>
    </location>
</feature>
<dbReference type="InterPro" id="IPR012903">
    <property type="entry name" value="Nif11"/>
</dbReference>
<gene>
    <name evidence="2" type="ORF">MiSe_21350</name>
</gene>
<dbReference type="AlphaFoldDB" id="A0AAV3X3J6"/>
<evidence type="ECO:0000259" key="1">
    <source>
        <dbReference type="Pfam" id="PF07862"/>
    </source>
</evidence>
<keyword evidence="3" id="KW-1185">Reference proteome</keyword>
<comment type="caution">
    <text evidence="2">The sequence shown here is derived from an EMBL/GenBank/DDBJ whole genome shotgun (WGS) entry which is preliminary data.</text>
</comment>
<dbReference type="NCBIfam" id="TIGR03798">
    <property type="entry name" value="leader_Nif11"/>
    <property type="match status" value="1"/>
</dbReference>
<dbReference type="Pfam" id="PF07862">
    <property type="entry name" value="Nif11"/>
    <property type="match status" value="1"/>
</dbReference>